<gene>
    <name evidence="10" type="ORF">C5167_006245</name>
</gene>
<evidence type="ECO:0000256" key="1">
    <source>
        <dbReference type="ARBA" id="ARBA00022598"/>
    </source>
</evidence>
<dbReference type="GO" id="GO:0009791">
    <property type="term" value="P:post-embryonic development"/>
    <property type="evidence" value="ECO:0007669"/>
    <property type="project" value="UniProtKB-ARBA"/>
</dbReference>
<feature type="transmembrane region" description="Helical" evidence="7">
    <location>
        <begin position="123"/>
        <end position="147"/>
    </location>
</feature>
<dbReference type="InterPro" id="IPR000924">
    <property type="entry name" value="Glu/Gln-tRNA-synth"/>
</dbReference>
<dbReference type="GO" id="GO:0004819">
    <property type="term" value="F:glutamine-tRNA ligase activity"/>
    <property type="evidence" value="ECO:0007669"/>
    <property type="project" value="TreeGrafter"/>
</dbReference>
<evidence type="ECO:0000259" key="9">
    <source>
        <dbReference type="Pfam" id="PF04558"/>
    </source>
</evidence>
<dbReference type="Gramene" id="RZC58936">
    <property type="protein sequence ID" value="RZC58936"/>
    <property type="gene ID" value="C5167_006245"/>
</dbReference>
<feature type="domain" description="Glutaminyl-tRNA synthetase class Ib non-specific RNA-binding" evidence="9">
    <location>
        <begin position="248"/>
        <end position="353"/>
    </location>
</feature>
<evidence type="ECO:0008006" key="12">
    <source>
        <dbReference type="Google" id="ProtNLM"/>
    </source>
</evidence>
<dbReference type="InterPro" id="IPR014729">
    <property type="entry name" value="Rossmann-like_a/b/a_fold"/>
</dbReference>
<keyword evidence="3 6" id="KW-0067">ATP-binding</keyword>
<evidence type="ECO:0000313" key="10">
    <source>
        <dbReference type="EMBL" id="RZC58936.1"/>
    </source>
</evidence>
<dbReference type="GO" id="GO:0048608">
    <property type="term" value="P:reproductive structure development"/>
    <property type="evidence" value="ECO:0007669"/>
    <property type="project" value="UniProtKB-ARBA"/>
</dbReference>
<dbReference type="PROSITE" id="PS00178">
    <property type="entry name" value="AA_TRNA_LIGASE_I"/>
    <property type="match status" value="1"/>
</dbReference>
<feature type="transmembrane region" description="Helical" evidence="7">
    <location>
        <begin position="167"/>
        <end position="191"/>
    </location>
</feature>
<reference evidence="10 11" key="1">
    <citation type="journal article" date="2018" name="Science">
        <title>The opium poppy genome and morphinan production.</title>
        <authorList>
            <person name="Guo L."/>
            <person name="Winzer T."/>
            <person name="Yang X."/>
            <person name="Li Y."/>
            <person name="Ning Z."/>
            <person name="He Z."/>
            <person name="Teodor R."/>
            <person name="Lu Y."/>
            <person name="Bowser T.A."/>
            <person name="Graham I.A."/>
            <person name="Ye K."/>
        </authorList>
    </citation>
    <scope>NUCLEOTIDE SEQUENCE [LARGE SCALE GENOMIC DNA]</scope>
    <source>
        <strain evidence="11">cv. HN1</strain>
        <tissue evidence="10">Leaves</tissue>
    </source>
</reference>
<dbReference type="InterPro" id="IPR042559">
    <property type="entry name" value="Gln-tRNA-synth_Ib_RNA-bd_N_2"/>
</dbReference>
<proteinExistence type="inferred from homology"/>
<dbReference type="InterPro" id="IPR020058">
    <property type="entry name" value="Glu/Gln-tRNA-synth_Ib_cat-dom"/>
</dbReference>
<name>A0A4Y7JEI4_PAPSO</name>
<dbReference type="Pfam" id="PF04558">
    <property type="entry name" value="tRNA_synt_1c_R1"/>
    <property type="match status" value="1"/>
</dbReference>
<feature type="transmembrane region" description="Helical" evidence="7">
    <location>
        <begin position="89"/>
        <end position="111"/>
    </location>
</feature>
<sequence>MEAQNSVTDANVGKGVVDELFRSWVMVKHATFQELVEDMEKRVLLICIGVCFLGVTAAALGFAAESKRIKESEINFFGPGKCAYPRTPAYALGLTAFVVLIVAQGIINASAGCMCCNRLSSAWVTFCAVFSWLMSTLASIQLLAGSILNDRHTMDEMYSVDFCYEVLRPWIFAKGAILGLISVTFGVLYYLNISSIKDRNQMGTPVNTDNHGNIAMTQPQVPTQMSLQPLLRINDGNEYTCFFTYPRQVATKFPANALVHRPTLLEYIVSLKIKSPAQLEAAHAYLGRLGSENLQLNEFEEACGVGIEVSLEEIEDTVSMVFEEKRDVILEMRYRFNVGELFGKIRATHPWADTQIVKKVIDDKLYGLLGERTAADDEKPAKKKKDKVSKEDVKVVAVQTPEEEINPFTIFPGPEENLKVHTEVFFSDRPVLRACNTKEMLQKHIEVTSGRVFTRFPPEPNGYLHIGHAKAMFVNFGLAKERGGCCYLRYDDTNPAAEKNEYIEHIREIVQWMGWEPFKITYTSDYFQVLYDYAVELIKKGHAYVDHPSAEEIKVSRENKRNSPWRDRPIEESLKLFNDMKMGLIEENKATLRMKQDMQSDNFNMYDLIAYRIKVTPHPRTGDKWCIYPSYDYAHCIVDSIENITHSRCTLEFETRRASYYWLLDALSLYQPYV</sequence>
<dbReference type="AlphaFoldDB" id="A0A4Y7JEI4"/>
<evidence type="ECO:0000256" key="2">
    <source>
        <dbReference type="ARBA" id="ARBA00022741"/>
    </source>
</evidence>
<dbReference type="Proteomes" id="UP000316621">
    <property type="component" value="Chromosome 4"/>
</dbReference>
<dbReference type="PRINTS" id="PR00987">
    <property type="entry name" value="TRNASYNTHGLU"/>
</dbReference>
<dbReference type="InterPro" id="IPR042558">
    <property type="entry name" value="Gln-tRNA-synth_Ib_RNA-bd_N_1"/>
</dbReference>
<keyword evidence="1 6" id="KW-0436">Ligase</keyword>
<accession>A0A4Y7JEI4</accession>
<dbReference type="PANTHER" id="PTHR43097">
    <property type="entry name" value="GLUTAMINE-TRNA LIGASE"/>
    <property type="match status" value="1"/>
</dbReference>
<dbReference type="SUPFAM" id="SSF52374">
    <property type="entry name" value="Nucleotidylyl transferase"/>
    <property type="match status" value="1"/>
</dbReference>
<evidence type="ECO:0000256" key="6">
    <source>
        <dbReference type="RuleBase" id="RU363037"/>
    </source>
</evidence>
<keyword evidence="7" id="KW-1133">Transmembrane helix</keyword>
<keyword evidence="2 6" id="KW-0547">Nucleotide-binding</keyword>
<keyword evidence="4 6" id="KW-0648">Protein biosynthesis</keyword>
<dbReference type="GO" id="GO:0005829">
    <property type="term" value="C:cytosol"/>
    <property type="evidence" value="ECO:0007669"/>
    <property type="project" value="TreeGrafter"/>
</dbReference>
<feature type="transmembrane region" description="Helical" evidence="7">
    <location>
        <begin position="43"/>
        <end position="64"/>
    </location>
</feature>
<dbReference type="EMBL" id="CM010718">
    <property type="protein sequence ID" value="RZC58936.1"/>
    <property type="molecule type" value="Genomic_DNA"/>
</dbReference>
<evidence type="ECO:0000256" key="3">
    <source>
        <dbReference type="ARBA" id="ARBA00022840"/>
    </source>
</evidence>
<evidence type="ECO:0000256" key="7">
    <source>
        <dbReference type="SAM" id="Phobius"/>
    </source>
</evidence>
<evidence type="ECO:0000256" key="5">
    <source>
        <dbReference type="ARBA" id="ARBA00023146"/>
    </source>
</evidence>
<dbReference type="PANTHER" id="PTHR43097:SF4">
    <property type="entry name" value="GLUTAMINE--TRNA LIGASE"/>
    <property type="match status" value="1"/>
</dbReference>
<dbReference type="Gene3D" id="1.10.10.2420">
    <property type="match status" value="1"/>
</dbReference>
<feature type="domain" description="Glutamyl/glutaminyl-tRNA synthetase class Ib catalytic" evidence="8">
    <location>
        <begin position="452"/>
        <end position="672"/>
    </location>
</feature>
<dbReference type="Gene3D" id="3.40.50.620">
    <property type="entry name" value="HUPs"/>
    <property type="match status" value="1"/>
</dbReference>
<evidence type="ECO:0000259" key="8">
    <source>
        <dbReference type="Pfam" id="PF00749"/>
    </source>
</evidence>
<dbReference type="InterPro" id="IPR007639">
    <property type="entry name" value="Gln-tRNA-synth_Ib_RNA-bd_N"/>
</dbReference>
<keyword evidence="7" id="KW-0472">Membrane</keyword>
<dbReference type="FunFam" id="1.10.10.2420:FF:000001">
    <property type="entry name" value="Glutamine--tRNA ligase cytoplasmic"/>
    <property type="match status" value="1"/>
</dbReference>
<dbReference type="GO" id="GO:0005524">
    <property type="term" value="F:ATP binding"/>
    <property type="evidence" value="ECO:0007669"/>
    <property type="project" value="UniProtKB-KW"/>
</dbReference>
<keyword evidence="7" id="KW-0812">Transmembrane</keyword>
<organism evidence="10 11">
    <name type="scientific">Papaver somniferum</name>
    <name type="common">Opium poppy</name>
    <dbReference type="NCBI Taxonomy" id="3469"/>
    <lineage>
        <taxon>Eukaryota</taxon>
        <taxon>Viridiplantae</taxon>
        <taxon>Streptophyta</taxon>
        <taxon>Embryophyta</taxon>
        <taxon>Tracheophyta</taxon>
        <taxon>Spermatophyta</taxon>
        <taxon>Magnoliopsida</taxon>
        <taxon>Ranunculales</taxon>
        <taxon>Papaveraceae</taxon>
        <taxon>Papaveroideae</taxon>
        <taxon>Papaver</taxon>
    </lineage>
</organism>
<keyword evidence="5 6" id="KW-0030">Aminoacyl-tRNA synthetase</keyword>
<dbReference type="InterPro" id="IPR050132">
    <property type="entry name" value="Gln/Glu-tRNA_Ligase"/>
</dbReference>
<dbReference type="InterPro" id="IPR009606">
    <property type="entry name" value="DEAL/Modifying_wall_lignin1/2"/>
</dbReference>
<keyword evidence="11" id="KW-1185">Reference proteome</keyword>
<evidence type="ECO:0000313" key="11">
    <source>
        <dbReference type="Proteomes" id="UP000316621"/>
    </source>
</evidence>
<comment type="similarity">
    <text evidence="6">Belongs to the class-I aminoacyl-tRNA synthetase family.</text>
</comment>
<dbReference type="Pfam" id="PF00749">
    <property type="entry name" value="tRNA-synt_1c"/>
    <property type="match status" value="1"/>
</dbReference>
<dbReference type="FunFam" id="3.40.50.620:FF:000037">
    <property type="entry name" value="Glutamine--tRNA ligase cytoplasmic"/>
    <property type="match status" value="1"/>
</dbReference>
<dbReference type="GO" id="GO:0006425">
    <property type="term" value="P:glutaminyl-tRNA aminoacylation"/>
    <property type="evidence" value="ECO:0007669"/>
    <property type="project" value="TreeGrafter"/>
</dbReference>
<protein>
    <recommendedName>
        <fullName evidence="12">Glutaminyl-tRNA synthetase</fullName>
    </recommendedName>
</protein>
<dbReference type="STRING" id="3469.A0A4Y7JEI4"/>
<evidence type="ECO:0000256" key="4">
    <source>
        <dbReference type="ARBA" id="ARBA00022917"/>
    </source>
</evidence>
<dbReference type="Pfam" id="PF06749">
    <property type="entry name" value="DUF1218"/>
    <property type="match status" value="1"/>
</dbReference>
<dbReference type="InterPro" id="IPR001412">
    <property type="entry name" value="aa-tRNA-synth_I_CS"/>
</dbReference>
<dbReference type="Gene3D" id="1.10.8.1290">
    <property type="entry name" value="Glutaminyl-tRNA synthetase, non-specific RNA binding region part 1, domain 1"/>
    <property type="match status" value="1"/>
</dbReference>